<reference evidence="10 11" key="1">
    <citation type="submission" date="2017-02" db="EMBL/GenBank/DDBJ databases">
        <title>Genomic diversity within the haloalkaliphilic genus Thioalkalivibrio.</title>
        <authorList>
            <person name="Ahn A.-C."/>
            <person name="Meier-Kolthoff J."/>
            <person name="Overmars L."/>
            <person name="Richter M."/>
            <person name="Woyke T."/>
            <person name="Sorokin D.Y."/>
            <person name="Muyzer G."/>
        </authorList>
    </citation>
    <scope>NUCLEOTIDE SEQUENCE [LARGE SCALE GENOMIC DNA]</scope>
    <source>
        <strain evidence="10 11">ALJD</strain>
    </source>
</reference>
<dbReference type="GO" id="GO:0042597">
    <property type="term" value="C:periplasmic space"/>
    <property type="evidence" value="ECO:0007669"/>
    <property type="project" value="UniProtKB-SubCell"/>
</dbReference>
<evidence type="ECO:0000256" key="2">
    <source>
        <dbReference type="ARBA" id="ARBA00022448"/>
    </source>
</evidence>
<feature type="binding site" evidence="7">
    <location>
        <position position="101"/>
    </location>
    <ligand>
        <name>Cu cation</name>
        <dbReference type="ChEBI" id="CHEBI:23378"/>
    </ligand>
</feature>
<keyword evidence="11" id="KW-1185">Reference proteome</keyword>
<evidence type="ECO:0000313" key="10">
    <source>
        <dbReference type="EMBL" id="OOG26177.1"/>
    </source>
</evidence>
<dbReference type="PANTHER" id="PTHR34192:SF10">
    <property type="entry name" value="PLASTOCYANIN MAJOR ISOFORM, CHLOROPLASTIC-RELATED"/>
    <property type="match status" value="1"/>
</dbReference>
<feature type="chain" id="PRO_5012934557" evidence="8">
    <location>
        <begin position="22"/>
        <end position="111"/>
    </location>
</feature>
<comment type="subcellular location">
    <subcellularLocation>
        <location evidence="1">Periplasm</location>
    </subcellularLocation>
</comment>
<proteinExistence type="predicted"/>
<keyword evidence="8" id="KW-0732">Signal</keyword>
<evidence type="ECO:0000313" key="11">
    <source>
        <dbReference type="Proteomes" id="UP000189462"/>
    </source>
</evidence>
<dbReference type="InterPro" id="IPR028871">
    <property type="entry name" value="BlueCu_1_BS"/>
</dbReference>
<dbReference type="RefSeq" id="WP_077278116.1">
    <property type="nucleotide sequence ID" value="NZ_MVBK01000030.1"/>
</dbReference>
<feature type="domain" description="EfeO-type cupredoxin-like" evidence="9">
    <location>
        <begin position="5"/>
        <end position="105"/>
    </location>
</feature>
<evidence type="ECO:0000256" key="6">
    <source>
        <dbReference type="ARBA" id="ARBA00023008"/>
    </source>
</evidence>
<dbReference type="Gene3D" id="2.60.40.420">
    <property type="entry name" value="Cupredoxins - blue copper proteins"/>
    <property type="match status" value="1"/>
</dbReference>
<organism evidence="10 11">
    <name type="scientific">Thioalkalivibrio denitrificans</name>
    <dbReference type="NCBI Taxonomy" id="108003"/>
    <lineage>
        <taxon>Bacteria</taxon>
        <taxon>Pseudomonadati</taxon>
        <taxon>Pseudomonadota</taxon>
        <taxon>Gammaproteobacteria</taxon>
        <taxon>Chromatiales</taxon>
        <taxon>Ectothiorhodospiraceae</taxon>
        <taxon>Thioalkalivibrio</taxon>
    </lineage>
</organism>
<evidence type="ECO:0000256" key="7">
    <source>
        <dbReference type="PIRSR" id="PIRSR602386-1"/>
    </source>
</evidence>
<dbReference type="EMBL" id="MVBK01000030">
    <property type="protein sequence ID" value="OOG26177.1"/>
    <property type="molecule type" value="Genomic_DNA"/>
</dbReference>
<feature type="signal peptide" evidence="8">
    <location>
        <begin position="1"/>
        <end position="21"/>
    </location>
</feature>
<feature type="binding site" evidence="7">
    <location>
        <position position="59"/>
    </location>
    <ligand>
        <name>Cu cation</name>
        <dbReference type="ChEBI" id="CHEBI:23378"/>
    </ligand>
</feature>
<evidence type="ECO:0000256" key="4">
    <source>
        <dbReference type="ARBA" id="ARBA00022764"/>
    </source>
</evidence>
<dbReference type="Proteomes" id="UP000189462">
    <property type="component" value="Unassembled WGS sequence"/>
</dbReference>
<dbReference type="SUPFAM" id="SSF49503">
    <property type="entry name" value="Cupredoxins"/>
    <property type="match status" value="1"/>
</dbReference>
<evidence type="ECO:0000256" key="5">
    <source>
        <dbReference type="ARBA" id="ARBA00022982"/>
    </source>
</evidence>
<dbReference type="InterPro" id="IPR008972">
    <property type="entry name" value="Cupredoxin"/>
</dbReference>
<accession>A0A1V3NM23</accession>
<keyword evidence="6 7" id="KW-0186">Copper</keyword>
<dbReference type="PRINTS" id="PR00155">
    <property type="entry name" value="AMICYANIN"/>
</dbReference>
<feature type="binding site" evidence="7">
    <location>
        <position position="96"/>
    </location>
    <ligand>
        <name>Cu cation</name>
        <dbReference type="ChEBI" id="CHEBI:23378"/>
    </ligand>
</feature>
<evidence type="ECO:0000256" key="3">
    <source>
        <dbReference type="ARBA" id="ARBA00022723"/>
    </source>
</evidence>
<evidence type="ECO:0000256" key="1">
    <source>
        <dbReference type="ARBA" id="ARBA00004418"/>
    </source>
</evidence>
<evidence type="ECO:0000259" key="9">
    <source>
        <dbReference type="Pfam" id="PF13473"/>
    </source>
</evidence>
<dbReference type="GO" id="GO:0005507">
    <property type="term" value="F:copper ion binding"/>
    <property type="evidence" value="ECO:0007669"/>
    <property type="project" value="InterPro"/>
</dbReference>
<dbReference type="PANTHER" id="PTHR34192">
    <property type="entry name" value="PLASTOCYANIN MAJOR ISOFORM, CHLOROPLASTIC-RELATED"/>
    <property type="match status" value="1"/>
</dbReference>
<keyword evidence="2" id="KW-0813">Transport</keyword>
<feature type="binding site" evidence="7">
    <location>
        <position position="93"/>
    </location>
    <ligand>
        <name>Cu cation</name>
        <dbReference type="ChEBI" id="CHEBI:23378"/>
    </ligand>
</feature>
<dbReference type="InterPro" id="IPR002386">
    <property type="entry name" value="Amicyanin/Pseudoazurin"/>
</dbReference>
<keyword evidence="4" id="KW-0574">Periplasm</keyword>
<dbReference type="Pfam" id="PF13473">
    <property type="entry name" value="Cupredoxin_1"/>
    <property type="match status" value="1"/>
</dbReference>
<comment type="cofactor">
    <cofactor evidence="7">
        <name>Cu cation</name>
        <dbReference type="ChEBI" id="CHEBI:23378"/>
    </cofactor>
    <text evidence="7">Binds 1 copper ion per subunit.</text>
</comment>
<dbReference type="PROSITE" id="PS00196">
    <property type="entry name" value="COPPER_BLUE"/>
    <property type="match status" value="1"/>
</dbReference>
<dbReference type="AlphaFoldDB" id="A0A1V3NM23"/>
<evidence type="ECO:0000256" key="8">
    <source>
        <dbReference type="SAM" id="SignalP"/>
    </source>
</evidence>
<name>A0A1V3NM23_9GAMM</name>
<comment type="caution">
    <text evidence="10">The sequence shown here is derived from an EMBL/GenBank/DDBJ whole genome shotgun (WGS) entry which is preliminary data.</text>
</comment>
<dbReference type="STRING" id="108003.B1C78_05375"/>
<keyword evidence="3 7" id="KW-0479">Metal-binding</keyword>
<dbReference type="GO" id="GO:0009055">
    <property type="term" value="F:electron transfer activity"/>
    <property type="evidence" value="ECO:0007669"/>
    <property type="project" value="InterPro"/>
</dbReference>
<gene>
    <name evidence="10" type="ORF">B1C78_05375</name>
</gene>
<sequence length="111" mass="12859">MRRILLCVAMLALLMPGLAAADGDTVVIEMVNNSFKPDELEITAGTTVRWVNMERRTSHDVFFPDEEVASERLFPEEYFERRFDEPGTYEYHCRPHEDRGMHGVIRVIAKD</sequence>
<dbReference type="OrthoDB" id="9757546at2"/>
<protein>
    <submittedName>
        <fullName evidence="10">Plastocyanin</fullName>
    </submittedName>
</protein>
<dbReference type="InterPro" id="IPR028096">
    <property type="entry name" value="EfeO_Cupredoxin"/>
</dbReference>
<keyword evidence="5" id="KW-0249">Electron transport</keyword>